<reference evidence="5 7" key="2">
    <citation type="journal article" date="2013" name="Nature">
        <title>Insights into bilaterian evolution from three spiralian genomes.</title>
        <authorList>
            <person name="Simakov O."/>
            <person name="Marletaz F."/>
            <person name="Cho S.J."/>
            <person name="Edsinger-Gonzales E."/>
            <person name="Havlak P."/>
            <person name="Hellsten U."/>
            <person name="Kuo D.H."/>
            <person name="Larsson T."/>
            <person name="Lv J."/>
            <person name="Arendt D."/>
            <person name="Savage R."/>
            <person name="Osoegawa K."/>
            <person name="de Jong P."/>
            <person name="Grimwood J."/>
            <person name="Chapman J.A."/>
            <person name="Shapiro H."/>
            <person name="Aerts A."/>
            <person name="Otillar R.P."/>
            <person name="Terry A.Y."/>
            <person name="Boore J.L."/>
            <person name="Grigoriev I.V."/>
            <person name="Lindberg D.R."/>
            <person name="Seaver E.C."/>
            <person name="Weisblat D.A."/>
            <person name="Putnam N.H."/>
            <person name="Rokhsar D.S."/>
        </authorList>
    </citation>
    <scope>NUCLEOTIDE SEQUENCE</scope>
    <source>
        <strain evidence="5 7">I ESC-2004</strain>
    </source>
</reference>
<keyword evidence="2" id="KW-0186">Copper</keyword>
<reference evidence="6" key="3">
    <citation type="submission" date="2015-06" db="UniProtKB">
        <authorList>
            <consortium name="EnsemblMetazoa"/>
        </authorList>
    </citation>
    <scope>IDENTIFICATION</scope>
</reference>
<feature type="region of interest" description="Disordered" evidence="3">
    <location>
        <begin position="647"/>
        <end position="671"/>
    </location>
</feature>
<evidence type="ECO:0000259" key="4">
    <source>
        <dbReference type="Pfam" id="PF00264"/>
    </source>
</evidence>
<dbReference type="PANTHER" id="PTHR11474:SF126">
    <property type="entry name" value="TYROSINASE-LIKE PROTEIN TYR-1-RELATED"/>
    <property type="match status" value="1"/>
</dbReference>
<gene>
    <name evidence="5" type="ORF">CAPTEDRAFT_212520</name>
</gene>
<evidence type="ECO:0000313" key="5">
    <source>
        <dbReference type="EMBL" id="ELU00527.1"/>
    </source>
</evidence>
<evidence type="ECO:0000256" key="2">
    <source>
        <dbReference type="ARBA" id="ARBA00023008"/>
    </source>
</evidence>
<name>R7UB97_CAPTE</name>
<dbReference type="InterPro" id="IPR008922">
    <property type="entry name" value="Di-copper_centre_dom_sf"/>
</dbReference>
<dbReference type="GO" id="GO:0046872">
    <property type="term" value="F:metal ion binding"/>
    <property type="evidence" value="ECO:0007669"/>
    <property type="project" value="UniProtKB-KW"/>
</dbReference>
<dbReference type="STRING" id="283909.R7UB97"/>
<dbReference type="HOGENOM" id="CLU_388432_0_0_1"/>
<sequence>MTFAAIHHQITACSYTTSYQIRKKHQPATMVRNAVLLFVFLIIAETNFCKATGLLESVHGPDKRMIARRRMQSRSPNLYYLLYKNIAAGISDDVILKHPALPVESDKDGDDCGIGNQRGINPNTRRMMCEMYQQWTESSESDNWEPTAAQREWWRSLGRTDPPTRWDERATRKEYRTLSDNERRRFHGAVNNLKESFVDNQSKYDLFVRHHQARQAPGAYFGPGFYGWHREMLFRFENAIREMDPLVSLPYWDSNLDFNLGDDLATQSILWTPDFFGNGQGEVNTCPFAHWTTPTQTGENTPIHRNLNAASSYASLMSNRAISAILKAPSFREITWFVDAEFQSHSLAVHKWIGGSMRHLHLSPADPIFFLHYAFVDCLWDQFRTQQQQSGVDVRYDYPNDTLSLGLGPRRINDGASEHSAHFSLNLMYPFDPLRNIDGLRGDYFHQFYSCAVSPVCSKSKPNCGSKYLFCDVLAERCTPKLQIGAPCMRFMKYRVCHEGVCCNGRCQSGCENDHRGRSGLSSSSEEHATFASRPKNLDIGSVGISWFNFINETKNEVDTHRSEPDRRVVTHEMNRFPLRNTPSQSASVEIDTSVNHFSPNVEVTNYNSARHSKNRVFTNNLQIPPNYNRPTLSGLHIQALRNSARPTFDKRRPPFHMNHNLQSDKRNGHVVGPYLQDRRRFREKGTGHHPFHPGFFNRPILPWRAWRPIP</sequence>
<dbReference type="Gene3D" id="1.10.1280.10">
    <property type="entry name" value="Di-copper center containing domain from catechol oxidase"/>
    <property type="match status" value="1"/>
</dbReference>
<evidence type="ECO:0000313" key="6">
    <source>
        <dbReference type="EnsemblMetazoa" id="CapteP212520"/>
    </source>
</evidence>
<dbReference type="OrthoDB" id="6132182at2759"/>
<dbReference type="InterPro" id="IPR050316">
    <property type="entry name" value="Tyrosinase/Hemocyanin"/>
</dbReference>
<dbReference type="GO" id="GO:0016491">
    <property type="term" value="F:oxidoreductase activity"/>
    <property type="evidence" value="ECO:0007669"/>
    <property type="project" value="InterPro"/>
</dbReference>
<keyword evidence="7" id="KW-1185">Reference proteome</keyword>
<dbReference type="SUPFAM" id="SSF48056">
    <property type="entry name" value="Di-copper centre-containing domain"/>
    <property type="match status" value="1"/>
</dbReference>
<dbReference type="EMBL" id="AMQN01009672">
    <property type="status" value="NOT_ANNOTATED_CDS"/>
    <property type="molecule type" value="Genomic_DNA"/>
</dbReference>
<dbReference type="PRINTS" id="PR00092">
    <property type="entry name" value="TYROSINASE"/>
</dbReference>
<feature type="domain" description="Tyrosinase copper-binding" evidence="4">
    <location>
        <begin position="202"/>
        <end position="385"/>
    </location>
</feature>
<proteinExistence type="predicted"/>
<dbReference type="Proteomes" id="UP000014760">
    <property type="component" value="Unassembled WGS sequence"/>
</dbReference>
<dbReference type="PANTHER" id="PTHR11474">
    <property type="entry name" value="TYROSINASE FAMILY MEMBER"/>
    <property type="match status" value="1"/>
</dbReference>
<dbReference type="InterPro" id="IPR002227">
    <property type="entry name" value="Tyrosinase_Cu-bd"/>
</dbReference>
<dbReference type="Pfam" id="PF00264">
    <property type="entry name" value="Tyrosinase"/>
    <property type="match status" value="1"/>
</dbReference>
<reference evidence="7" key="1">
    <citation type="submission" date="2012-12" db="EMBL/GenBank/DDBJ databases">
        <authorList>
            <person name="Hellsten U."/>
            <person name="Grimwood J."/>
            <person name="Chapman J.A."/>
            <person name="Shapiro H."/>
            <person name="Aerts A."/>
            <person name="Otillar R.P."/>
            <person name="Terry A.Y."/>
            <person name="Boore J.L."/>
            <person name="Simakov O."/>
            <person name="Marletaz F."/>
            <person name="Cho S.-J."/>
            <person name="Edsinger-Gonzales E."/>
            <person name="Havlak P."/>
            <person name="Kuo D.-H."/>
            <person name="Larsson T."/>
            <person name="Lv J."/>
            <person name="Arendt D."/>
            <person name="Savage R."/>
            <person name="Osoegawa K."/>
            <person name="de Jong P."/>
            <person name="Lindberg D.R."/>
            <person name="Seaver E.C."/>
            <person name="Weisblat D.A."/>
            <person name="Putnam N.H."/>
            <person name="Grigoriev I.V."/>
            <person name="Rokhsar D.S."/>
        </authorList>
    </citation>
    <scope>NUCLEOTIDE SEQUENCE</scope>
    <source>
        <strain evidence="7">I ESC-2004</strain>
    </source>
</reference>
<dbReference type="EnsemblMetazoa" id="CapteT212520">
    <property type="protein sequence ID" value="CapteP212520"/>
    <property type="gene ID" value="CapteG212520"/>
</dbReference>
<organism evidence="5">
    <name type="scientific">Capitella teleta</name>
    <name type="common">Polychaete worm</name>
    <dbReference type="NCBI Taxonomy" id="283909"/>
    <lineage>
        <taxon>Eukaryota</taxon>
        <taxon>Metazoa</taxon>
        <taxon>Spiralia</taxon>
        <taxon>Lophotrochozoa</taxon>
        <taxon>Annelida</taxon>
        <taxon>Polychaeta</taxon>
        <taxon>Sedentaria</taxon>
        <taxon>Scolecida</taxon>
        <taxon>Capitellidae</taxon>
        <taxon>Capitella</taxon>
    </lineage>
</organism>
<keyword evidence="1" id="KW-0479">Metal-binding</keyword>
<evidence type="ECO:0000256" key="3">
    <source>
        <dbReference type="SAM" id="MobiDB-lite"/>
    </source>
</evidence>
<evidence type="ECO:0000256" key="1">
    <source>
        <dbReference type="ARBA" id="ARBA00022723"/>
    </source>
</evidence>
<evidence type="ECO:0000313" key="7">
    <source>
        <dbReference type="Proteomes" id="UP000014760"/>
    </source>
</evidence>
<dbReference type="AlphaFoldDB" id="R7UB97"/>
<protein>
    <recommendedName>
        <fullName evidence="4">Tyrosinase copper-binding domain-containing protein</fullName>
    </recommendedName>
</protein>
<accession>R7UB97</accession>
<dbReference type="EMBL" id="KB305931">
    <property type="protein sequence ID" value="ELU00527.1"/>
    <property type="molecule type" value="Genomic_DNA"/>
</dbReference>